<sequence>MVAEFACTKIGGHLVSIHDSFTNVLLTQAENIFHQSTMSDIWIGLTNMMSSSSGNWSWTDGTPFNFEDWAKGEPQNISGNNCAGLSITDGLWKSDDCFKAKPYICKVDKSFFDPTTTSTTVKATTKYQSFTRCPNQFFFYFEPTKSCYGVGNFTGPFTWESAEKYCEAFGAHLMSLHSSEEAYFLRYTVFVSHIPYWSGAFSSDGGLIWEWSDGTPWDYNPWFGGYPNLHKTACGLMWGGAMTDHPCTEIFQPICKMPYK</sequence>
<dbReference type="Proteomes" id="UP000887579">
    <property type="component" value="Unplaced"/>
</dbReference>
<name>A0AC34FPZ3_9BILA</name>
<organism evidence="1 2">
    <name type="scientific">Panagrolaimus sp. ES5</name>
    <dbReference type="NCBI Taxonomy" id="591445"/>
    <lineage>
        <taxon>Eukaryota</taxon>
        <taxon>Metazoa</taxon>
        <taxon>Ecdysozoa</taxon>
        <taxon>Nematoda</taxon>
        <taxon>Chromadorea</taxon>
        <taxon>Rhabditida</taxon>
        <taxon>Tylenchina</taxon>
        <taxon>Panagrolaimomorpha</taxon>
        <taxon>Panagrolaimoidea</taxon>
        <taxon>Panagrolaimidae</taxon>
        <taxon>Panagrolaimus</taxon>
    </lineage>
</organism>
<evidence type="ECO:0000313" key="2">
    <source>
        <dbReference type="WBParaSite" id="ES5_v2.g19530.t1"/>
    </source>
</evidence>
<evidence type="ECO:0000313" key="1">
    <source>
        <dbReference type="Proteomes" id="UP000887579"/>
    </source>
</evidence>
<reference evidence="2" key="1">
    <citation type="submission" date="2022-11" db="UniProtKB">
        <authorList>
            <consortium name="WormBaseParasite"/>
        </authorList>
    </citation>
    <scope>IDENTIFICATION</scope>
</reference>
<dbReference type="WBParaSite" id="ES5_v2.g19530.t1">
    <property type="protein sequence ID" value="ES5_v2.g19530.t1"/>
    <property type="gene ID" value="ES5_v2.g19530"/>
</dbReference>
<proteinExistence type="predicted"/>
<protein>
    <submittedName>
        <fullName evidence="2">C-type lectin domain-containing protein</fullName>
    </submittedName>
</protein>
<accession>A0AC34FPZ3</accession>